<dbReference type="RefSeq" id="WP_107953729.1">
    <property type="nucleotide sequence ID" value="NZ_QAYE01000003.1"/>
</dbReference>
<dbReference type="InterPro" id="IPR003369">
    <property type="entry name" value="TatA/B/E"/>
</dbReference>
<dbReference type="AlphaFoldDB" id="A0A2T5U7F1"/>
<keyword evidence="3 9" id="KW-1003">Cell membrane</keyword>
<comment type="caution">
    <text evidence="11">The sequence shown here is derived from an EMBL/GenBank/DDBJ whole genome shotgun (WGS) entry which is preliminary data.</text>
</comment>
<dbReference type="Gene3D" id="1.20.5.3310">
    <property type="match status" value="1"/>
</dbReference>
<evidence type="ECO:0000256" key="4">
    <source>
        <dbReference type="ARBA" id="ARBA00022692"/>
    </source>
</evidence>
<dbReference type="PANTHER" id="PTHR33162:SF1">
    <property type="entry name" value="SEC-INDEPENDENT PROTEIN TRANSLOCASE PROTEIN TATA, CHLOROPLASTIC"/>
    <property type="match status" value="1"/>
</dbReference>
<keyword evidence="7 9" id="KW-0811">Translocation</keyword>
<evidence type="ECO:0000313" key="11">
    <source>
        <dbReference type="EMBL" id="PTW47456.1"/>
    </source>
</evidence>
<dbReference type="InterPro" id="IPR018448">
    <property type="entry name" value="TatB"/>
</dbReference>
<evidence type="ECO:0000256" key="10">
    <source>
        <dbReference type="SAM" id="MobiDB-lite"/>
    </source>
</evidence>
<dbReference type="PANTHER" id="PTHR33162">
    <property type="entry name" value="SEC-INDEPENDENT PROTEIN TRANSLOCASE PROTEIN TATA, CHLOROPLASTIC"/>
    <property type="match status" value="1"/>
</dbReference>
<dbReference type="GO" id="GO:0033281">
    <property type="term" value="C:TAT protein transport complex"/>
    <property type="evidence" value="ECO:0007669"/>
    <property type="project" value="UniProtKB-UniRule"/>
</dbReference>
<reference evidence="11 12" key="1">
    <citation type="submission" date="2018-04" db="EMBL/GenBank/DDBJ databases">
        <title>Genomic Encyclopedia of Type Strains, Phase III (KMG-III): the genomes of soil and plant-associated and newly described type strains.</title>
        <authorList>
            <person name="Whitman W."/>
        </authorList>
    </citation>
    <scope>NUCLEOTIDE SEQUENCE [LARGE SCALE GENOMIC DNA]</scope>
    <source>
        <strain evidence="11 12">MA-olki</strain>
    </source>
</reference>
<evidence type="ECO:0000256" key="2">
    <source>
        <dbReference type="ARBA" id="ARBA00022448"/>
    </source>
</evidence>
<comment type="subcellular location">
    <subcellularLocation>
        <location evidence="9">Cell membrane</location>
        <topology evidence="9">Single-pass membrane protein</topology>
    </subcellularLocation>
    <subcellularLocation>
        <location evidence="1">Membrane</location>
        <topology evidence="1">Single-pass membrane protein</topology>
    </subcellularLocation>
</comment>
<name>A0A2T5U7F1_9SPHN</name>
<evidence type="ECO:0000313" key="12">
    <source>
        <dbReference type="Proteomes" id="UP000244013"/>
    </source>
</evidence>
<dbReference type="EMBL" id="QAYE01000003">
    <property type="protein sequence ID" value="PTW47456.1"/>
    <property type="molecule type" value="Genomic_DNA"/>
</dbReference>
<dbReference type="GO" id="GO:0008320">
    <property type="term" value="F:protein transmembrane transporter activity"/>
    <property type="evidence" value="ECO:0007669"/>
    <property type="project" value="UniProtKB-UniRule"/>
</dbReference>
<evidence type="ECO:0000256" key="3">
    <source>
        <dbReference type="ARBA" id="ARBA00022475"/>
    </source>
</evidence>
<keyword evidence="6 9" id="KW-1133">Transmembrane helix</keyword>
<keyword evidence="2 9" id="KW-0813">Transport</keyword>
<organism evidence="11 12">
    <name type="scientific">Sphingomonas faeni</name>
    <dbReference type="NCBI Taxonomy" id="185950"/>
    <lineage>
        <taxon>Bacteria</taxon>
        <taxon>Pseudomonadati</taxon>
        <taxon>Pseudomonadota</taxon>
        <taxon>Alphaproteobacteria</taxon>
        <taxon>Sphingomonadales</taxon>
        <taxon>Sphingomonadaceae</taxon>
        <taxon>Sphingomonas</taxon>
    </lineage>
</organism>
<keyword evidence="4 9" id="KW-0812">Transmembrane</keyword>
<dbReference type="GO" id="GO:0043953">
    <property type="term" value="P:protein transport by the Tat complex"/>
    <property type="evidence" value="ECO:0007669"/>
    <property type="project" value="UniProtKB-UniRule"/>
</dbReference>
<dbReference type="GeneID" id="91005525"/>
<comment type="function">
    <text evidence="9">Part of the twin-arginine translocation (Tat) system that transports large folded proteins containing a characteristic twin-arginine motif in their signal peptide across membranes. Together with TatC, TatB is part of a receptor directly interacting with Tat signal peptides. TatB may form an oligomeric binding site that transiently accommodates folded Tat precursor proteins before their translocation.</text>
</comment>
<dbReference type="Proteomes" id="UP000244013">
    <property type="component" value="Unassembled WGS sequence"/>
</dbReference>
<keyword evidence="5 9" id="KW-0653">Protein transport</keyword>
<evidence type="ECO:0000256" key="1">
    <source>
        <dbReference type="ARBA" id="ARBA00004167"/>
    </source>
</evidence>
<dbReference type="Pfam" id="PF02416">
    <property type="entry name" value="TatA_B_E"/>
    <property type="match status" value="1"/>
</dbReference>
<sequence>MFDIAPSEFLLVAFVALVVIGPKDLPKAMRVVGYWVGKARGVARQFRSGFDSMVREAELEEMEKRWASENERIMREHPQTGTDSTADTTQVVHSPETEEHRRDYRSVDHTDEPVMVEKPVVAAASEHASPVPAEQEHKPLADRGPDLFDGPLDTPAATAPHPDDKTGKSDVASS</sequence>
<proteinExistence type="inferred from homology"/>
<feature type="compositionally biased region" description="Basic and acidic residues" evidence="10">
    <location>
        <begin position="134"/>
        <end position="146"/>
    </location>
</feature>
<feature type="compositionally biased region" description="Polar residues" evidence="10">
    <location>
        <begin position="79"/>
        <end position="92"/>
    </location>
</feature>
<gene>
    <name evidence="9" type="primary">tatB</name>
    <name evidence="11" type="ORF">C8J25_103174</name>
</gene>
<comment type="similarity">
    <text evidence="9">Belongs to the TatB family.</text>
</comment>
<keyword evidence="8 9" id="KW-0472">Membrane</keyword>
<evidence type="ECO:0000256" key="6">
    <source>
        <dbReference type="ARBA" id="ARBA00022989"/>
    </source>
</evidence>
<dbReference type="NCBIfam" id="TIGR01410">
    <property type="entry name" value="tatB"/>
    <property type="match status" value="1"/>
</dbReference>
<comment type="subunit">
    <text evidence="9">The Tat system comprises two distinct complexes: a TatABC complex, containing multiple copies of TatA, TatB and TatC subunits, and a separate TatA complex, containing only TatA subunits. Substrates initially bind to the TatABC complex, which probably triggers association of the separate TatA complex to form the active translocon.</text>
</comment>
<feature type="compositionally biased region" description="Basic and acidic residues" evidence="10">
    <location>
        <begin position="95"/>
        <end position="112"/>
    </location>
</feature>
<evidence type="ECO:0000256" key="5">
    <source>
        <dbReference type="ARBA" id="ARBA00022927"/>
    </source>
</evidence>
<evidence type="ECO:0000256" key="7">
    <source>
        <dbReference type="ARBA" id="ARBA00023010"/>
    </source>
</evidence>
<protein>
    <recommendedName>
        <fullName evidence="9">Sec-independent protein translocase protein TatB</fullName>
    </recommendedName>
</protein>
<dbReference type="OrthoDB" id="7206969at2"/>
<evidence type="ECO:0000256" key="9">
    <source>
        <dbReference type="HAMAP-Rule" id="MF_00237"/>
    </source>
</evidence>
<evidence type="ECO:0000256" key="8">
    <source>
        <dbReference type="ARBA" id="ARBA00023136"/>
    </source>
</evidence>
<feature type="region of interest" description="Disordered" evidence="10">
    <location>
        <begin position="74"/>
        <end position="174"/>
    </location>
</feature>
<accession>A0A2T5U7F1</accession>
<dbReference type="PRINTS" id="PR01506">
    <property type="entry name" value="TATBPROTEIN"/>
</dbReference>
<dbReference type="HAMAP" id="MF_00237">
    <property type="entry name" value="TatB"/>
    <property type="match status" value="1"/>
</dbReference>